<dbReference type="PROSITE" id="PS50089">
    <property type="entry name" value="ZF_RING_2"/>
    <property type="match status" value="1"/>
</dbReference>
<evidence type="ECO:0000259" key="6">
    <source>
        <dbReference type="PROSITE" id="PS50089"/>
    </source>
</evidence>
<dbReference type="PROSITE" id="PS00518">
    <property type="entry name" value="ZF_RING_1"/>
    <property type="match status" value="1"/>
</dbReference>
<accession>A0A5F8GA22</accession>
<sequence length="72" mass="8326">MKKKNNISNEGDEEHKDTEGEENRMGPHFVVIPYEEADRCPICLSCIIEKEVGFPENCNHIFCITCILKWAE</sequence>
<dbReference type="Proteomes" id="UP000002280">
    <property type="component" value="Chromosome 8"/>
</dbReference>
<dbReference type="InterPro" id="IPR018957">
    <property type="entry name" value="Znf_C3HC4_RING-type"/>
</dbReference>
<dbReference type="Gene3D" id="3.30.40.10">
    <property type="entry name" value="Zinc/RING finger domain, C3HC4 (zinc finger)"/>
    <property type="match status" value="1"/>
</dbReference>
<dbReference type="PANTHER" id="PTHR47048">
    <property type="entry name" value="PROTEIN SCAF11"/>
    <property type="match status" value="1"/>
</dbReference>
<dbReference type="InterPro" id="IPR017907">
    <property type="entry name" value="Znf_RING_CS"/>
</dbReference>
<reference evidence="7" key="3">
    <citation type="submission" date="2025-09" db="UniProtKB">
        <authorList>
            <consortium name="Ensembl"/>
        </authorList>
    </citation>
    <scope>IDENTIFICATION</scope>
</reference>
<keyword evidence="3" id="KW-0862">Zinc</keyword>
<evidence type="ECO:0000256" key="2">
    <source>
        <dbReference type="ARBA" id="ARBA00022771"/>
    </source>
</evidence>
<dbReference type="InParanoid" id="A0A5F8GA22"/>
<dbReference type="InterPro" id="IPR013083">
    <property type="entry name" value="Znf_RING/FYVE/PHD"/>
</dbReference>
<evidence type="ECO:0000313" key="7">
    <source>
        <dbReference type="Ensembl" id="ENSMODP00000044350.1"/>
    </source>
</evidence>
<evidence type="ECO:0000256" key="1">
    <source>
        <dbReference type="ARBA" id="ARBA00022723"/>
    </source>
</evidence>
<keyword evidence="2 4" id="KW-0863">Zinc-finger</keyword>
<reference evidence="7 8" key="1">
    <citation type="journal article" date="2007" name="Nature">
        <title>Genome of the marsupial Monodelphis domestica reveals innovation in non-coding sequences.</title>
        <authorList>
            <person name="Mikkelsen T.S."/>
            <person name="Wakefield M.J."/>
            <person name="Aken B."/>
            <person name="Amemiya C.T."/>
            <person name="Chang J.L."/>
            <person name="Duke S."/>
            <person name="Garber M."/>
            <person name="Gentles A.J."/>
            <person name="Goodstadt L."/>
            <person name="Heger A."/>
            <person name="Jurka J."/>
            <person name="Kamal M."/>
            <person name="Mauceli E."/>
            <person name="Searle S.M."/>
            <person name="Sharpe T."/>
            <person name="Baker M.L."/>
            <person name="Batzer M.A."/>
            <person name="Benos P.V."/>
            <person name="Belov K."/>
            <person name="Clamp M."/>
            <person name="Cook A."/>
            <person name="Cuff J."/>
            <person name="Das R."/>
            <person name="Davidow L."/>
            <person name="Deakin J.E."/>
            <person name="Fazzari M.J."/>
            <person name="Glass J.L."/>
            <person name="Grabherr M."/>
            <person name="Greally J.M."/>
            <person name="Gu W."/>
            <person name="Hore T.A."/>
            <person name="Huttley G.A."/>
            <person name="Kleber M."/>
            <person name="Jirtle R.L."/>
            <person name="Koina E."/>
            <person name="Lee J.T."/>
            <person name="Mahony S."/>
            <person name="Marra M.A."/>
            <person name="Miller R.D."/>
            <person name="Nicholls R.D."/>
            <person name="Oda M."/>
            <person name="Papenfuss A.T."/>
            <person name="Parra Z.E."/>
            <person name="Pollock D.D."/>
            <person name="Ray D.A."/>
            <person name="Schein J.E."/>
            <person name="Speed T.P."/>
            <person name="Thompson K."/>
            <person name="VandeBerg J.L."/>
            <person name="Wade C.M."/>
            <person name="Walker J.A."/>
            <person name="Waters P.D."/>
            <person name="Webber C."/>
            <person name="Weidman J.R."/>
            <person name="Xie X."/>
            <person name="Zody M.C."/>
            <person name="Baldwin J."/>
            <person name="Abdouelleil A."/>
            <person name="Abdulkadir J."/>
            <person name="Abebe A."/>
            <person name="Abera B."/>
            <person name="Abreu J."/>
            <person name="Acer S.C."/>
            <person name="Aftuck L."/>
            <person name="Alexander A."/>
            <person name="An P."/>
            <person name="Anderson E."/>
            <person name="Anderson S."/>
            <person name="Arachi H."/>
            <person name="Azer M."/>
            <person name="Bachantsang P."/>
            <person name="Barry A."/>
            <person name="Bayul T."/>
            <person name="Berlin A."/>
            <person name="Bessette D."/>
            <person name="Bloom T."/>
            <person name="Bloom T."/>
            <person name="Boguslavskiy L."/>
            <person name="Bonnet C."/>
            <person name="Boukhgalter B."/>
            <person name="Bourzgui I."/>
            <person name="Brown A."/>
            <person name="Cahill P."/>
            <person name="Channer S."/>
            <person name="Cheshatsang Y."/>
            <person name="Chuda L."/>
            <person name="Citroen M."/>
            <person name="Collymore A."/>
            <person name="Cooke P."/>
            <person name="Costello M."/>
            <person name="D'Aco K."/>
            <person name="Daza R."/>
            <person name="De Haan G."/>
            <person name="DeGray S."/>
            <person name="DeMaso C."/>
            <person name="Dhargay N."/>
            <person name="Dooley K."/>
            <person name="Dooley E."/>
            <person name="Doricent M."/>
            <person name="Dorje P."/>
            <person name="Dorjee K."/>
            <person name="Dupes A."/>
            <person name="Elong R."/>
            <person name="Falk J."/>
            <person name="Farina A."/>
            <person name="Faro S."/>
            <person name="Ferguson D."/>
            <person name="Fisher S."/>
            <person name="Foley C.D."/>
            <person name="Franke A."/>
            <person name="Friedrich D."/>
            <person name="Gadbois L."/>
            <person name="Gearin G."/>
            <person name="Gearin C.R."/>
            <person name="Giannoukos G."/>
            <person name="Goode T."/>
            <person name="Graham J."/>
            <person name="Grandbois E."/>
            <person name="Grewal S."/>
            <person name="Gyaltsen K."/>
            <person name="Hafez N."/>
            <person name="Hagos B."/>
            <person name="Hall J."/>
            <person name="Henson C."/>
            <person name="Hollinger A."/>
            <person name="Honan T."/>
            <person name="Huard M.D."/>
            <person name="Hughes L."/>
            <person name="Hurhula B."/>
            <person name="Husby M.E."/>
            <person name="Kamat A."/>
            <person name="Kanga B."/>
            <person name="Kashin S."/>
            <person name="Khazanovich D."/>
            <person name="Kisner P."/>
            <person name="Lance K."/>
            <person name="Lara M."/>
            <person name="Lee W."/>
            <person name="Lennon N."/>
            <person name="Letendre F."/>
            <person name="LeVine R."/>
            <person name="Lipovsky A."/>
            <person name="Liu X."/>
            <person name="Liu J."/>
            <person name="Liu S."/>
            <person name="Lokyitsang T."/>
            <person name="Lokyitsang Y."/>
            <person name="Lubonja R."/>
            <person name="Lui A."/>
            <person name="MacDonald P."/>
            <person name="Magnisalis V."/>
            <person name="Maru K."/>
            <person name="Matthews C."/>
            <person name="McCusker W."/>
            <person name="McDonough S."/>
            <person name="Mehta T."/>
            <person name="Meldrim J."/>
            <person name="Meneus L."/>
            <person name="Mihai O."/>
            <person name="Mihalev A."/>
            <person name="Mihova T."/>
            <person name="Mittelman R."/>
            <person name="Mlenga V."/>
            <person name="Montmayeur A."/>
            <person name="Mulrain L."/>
            <person name="Navidi A."/>
            <person name="Naylor J."/>
            <person name="Negash T."/>
            <person name="Nguyen T."/>
            <person name="Nguyen N."/>
            <person name="Nicol R."/>
            <person name="Norbu C."/>
            <person name="Norbu N."/>
            <person name="Novod N."/>
            <person name="O'Neill B."/>
            <person name="Osman S."/>
            <person name="Markiewicz E."/>
            <person name="Oyono O.L."/>
            <person name="Patti C."/>
            <person name="Phunkhang P."/>
            <person name="Pierre F."/>
            <person name="Priest M."/>
            <person name="Raghuraman S."/>
            <person name="Rege F."/>
            <person name="Reyes R."/>
            <person name="Rise C."/>
            <person name="Rogov P."/>
            <person name="Ross K."/>
            <person name="Ryan E."/>
            <person name="Settipalli S."/>
            <person name="Shea T."/>
            <person name="Sherpa N."/>
            <person name="Shi L."/>
            <person name="Shih D."/>
            <person name="Sparrow T."/>
            <person name="Spaulding J."/>
            <person name="Stalker J."/>
            <person name="Stange-Thomann N."/>
            <person name="Stavropoulos S."/>
            <person name="Stone C."/>
            <person name="Strader C."/>
            <person name="Tesfaye S."/>
            <person name="Thomson T."/>
            <person name="Thoulutsang Y."/>
            <person name="Thoulutsang D."/>
            <person name="Topham K."/>
            <person name="Topping I."/>
            <person name="Tsamla T."/>
            <person name="Vassiliev H."/>
            <person name="Vo A."/>
            <person name="Wangchuk T."/>
            <person name="Wangdi T."/>
            <person name="Weiand M."/>
            <person name="Wilkinson J."/>
            <person name="Wilson A."/>
            <person name="Yadav S."/>
            <person name="Young G."/>
            <person name="Yu Q."/>
            <person name="Zembek L."/>
            <person name="Zhong D."/>
            <person name="Zimmer A."/>
            <person name="Zwirko Z."/>
            <person name="Jaffe D.B."/>
            <person name="Alvarez P."/>
            <person name="Brockman W."/>
            <person name="Butler J."/>
            <person name="Chin C."/>
            <person name="Gnerre S."/>
            <person name="MacCallum I."/>
            <person name="Graves J.A."/>
            <person name="Ponting C.P."/>
            <person name="Breen M."/>
            <person name="Samollow P.B."/>
            <person name="Lander E.S."/>
            <person name="Lindblad-Toh K."/>
        </authorList>
    </citation>
    <scope>NUCLEOTIDE SEQUENCE [LARGE SCALE GENOMIC DNA]</scope>
</reference>
<protein>
    <recommendedName>
        <fullName evidence="6">RING-type domain-containing protein</fullName>
    </recommendedName>
</protein>
<keyword evidence="1" id="KW-0479">Metal-binding</keyword>
<evidence type="ECO:0000313" key="8">
    <source>
        <dbReference type="Proteomes" id="UP000002280"/>
    </source>
</evidence>
<dbReference type="GeneTree" id="ENSGT00960000189677"/>
<evidence type="ECO:0000256" key="3">
    <source>
        <dbReference type="ARBA" id="ARBA00022833"/>
    </source>
</evidence>
<feature type="compositionally biased region" description="Basic and acidic residues" evidence="5">
    <location>
        <begin position="13"/>
        <end position="24"/>
    </location>
</feature>
<evidence type="ECO:0000256" key="5">
    <source>
        <dbReference type="SAM" id="MobiDB-lite"/>
    </source>
</evidence>
<keyword evidence="8" id="KW-1185">Reference proteome</keyword>
<evidence type="ECO:0000256" key="4">
    <source>
        <dbReference type="PROSITE-ProRule" id="PRU00175"/>
    </source>
</evidence>
<dbReference type="Pfam" id="PF00097">
    <property type="entry name" value="zf-C3HC4"/>
    <property type="match status" value="1"/>
</dbReference>
<dbReference type="Ensembl" id="ENSMODT00000074493.1">
    <property type="protein sequence ID" value="ENSMODP00000044350.1"/>
    <property type="gene ID" value="ENSMODG00000045497.1"/>
</dbReference>
<proteinExistence type="predicted"/>
<feature type="region of interest" description="Disordered" evidence="5">
    <location>
        <begin position="1"/>
        <end position="24"/>
    </location>
</feature>
<organism evidence="7 8">
    <name type="scientific">Monodelphis domestica</name>
    <name type="common">Gray short-tailed opossum</name>
    <dbReference type="NCBI Taxonomy" id="13616"/>
    <lineage>
        <taxon>Eukaryota</taxon>
        <taxon>Metazoa</taxon>
        <taxon>Chordata</taxon>
        <taxon>Craniata</taxon>
        <taxon>Vertebrata</taxon>
        <taxon>Euteleostomi</taxon>
        <taxon>Mammalia</taxon>
        <taxon>Metatheria</taxon>
        <taxon>Didelphimorphia</taxon>
        <taxon>Didelphidae</taxon>
        <taxon>Monodelphis</taxon>
    </lineage>
</organism>
<dbReference type="InterPro" id="IPR001841">
    <property type="entry name" value="Znf_RING"/>
</dbReference>
<dbReference type="OMA" id="PDEDYRC"/>
<dbReference type="GO" id="GO:0008270">
    <property type="term" value="F:zinc ion binding"/>
    <property type="evidence" value="ECO:0007669"/>
    <property type="project" value="UniProtKB-KW"/>
</dbReference>
<dbReference type="STRING" id="13616.ENSMODP00000044350"/>
<feature type="domain" description="RING-type" evidence="6">
    <location>
        <begin position="40"/>
        <end position="72"/>
    </location>
</feature>
<reference evidence="7" key="2">
    <citation type="submission" date="2025-08" db="UniProtKB">
        <authorList>
            <consortium name="Ensembl"/>
        </authorList>
    </citation>
    <scope>IDENTIFICATION</scope>
</reference>
<dbReference type="AlphaFoldDB" id="A0A5F8GA22"/>
<dbReference type="PANTHER" id="PTHR47048:SF1">
    <property type="entry name" value="PROTEIN SCAF11"/>
    <property type="match status" value="1"/>
</dbReference>
<name>A0A5F8GA22_MONDO</name>
<dbReference type="Bgee" id="ENSMODG00000045497">
    <property type="expression patterns" value="Expressed in blood and 21 other cell types or tissues"/>
</dbReference>
<dbReference type="SUPFAM" id="SSF57850">
    <property type="entry name" value="RING/U-box"/>
    <property type="match status" value="1"/>
</dbReference>